<sequence length="394" mass="44297">MTATTLEPLEQSLRIAVDSTSSEFKNGLKTLLQQTLRKLETPGERIWEYMFYPHYAAVVRAGIEMRLFHSLAEGAATVEELTDRVPGGDADDLLVARLLRMLAGMGVVTEVGLQKYANAAVGETLAKDVHLEGGMKFMFDVTGQSVMKLPDALKDLGYKNPSGELAAFQKAFGPGMNAFKFLGSHPSSLTDFVNLMAGQRFNRRDWFEFFPVQEKLLDAMDSDSTPLMVDVGGAQGFELQQFNKRFPNAKGKLILQDLPNVIEGITDLEDRIVRMPYDFFTPQPVKDARAYYFRSIFHDWDDFNCRKILENLKPAMKRGFSKLLINDWVLPDQGAPLYPCMLDINMMAAFSSMERTEAQWTSLLDSVGFRIVKFWTVPGNEGCIEAVLAEYDSD</sequence>
<dbReference type="GO" id="GO:0046983">
    <property type="term" value="F:protein dimerization activity"/>
    <property type="evidence" value="ECO:0007669"/>
    <property type="project" value="InterPro"/>
</dbReference>
<dbReference type="GO" id="GO:0032259">
    <property type="term" value="P:methylation"/>
    <property type="evidence" value="ECO:0007669"/>
    <property type="project" value="UniProtKB-KW"/>
</dbReference>
<dbReference type="InterPro" id="IPR029063">
    <property type="entry name" value="SAM-dependent_MTases_sf"/>
</dbReference>
<dbReference type="Gene3D" id="3.40.50.150">
    <property type="entry name" value="Vaccinia Virus protein VP39"/>
    <property type="match status" value="1"/>
</dbReference>
<dbReference type="Pfam" id="PF08100">
    <property type="entry name" value="Dimerisation"/>
    <property type="match status" value="1"/>
</dbReference>
<dbReference type="GO" id="GO:0008171">
    <property type="term" value="F:O-methyltransferase activity"/>
    <property type="evidence" value="ECO:0007669"/>
    <property type="project" value="InterPro"/>
</dbReference>
<comment type="caution">
    <text evidence="7">The sequence shown here is derived from an EMBL/GenBank/DDBJ whole genome shotgun (WGS) entry which is preliminary data.</text>
</comment>
<dbReference type="Pfam" id="PF00891">
    <property type="entry name" value="Methyltransf_2"/>
    <property type="match status" value="1"/>
</dbReference>
<reference evidence="7" key="1">
    <citation type="submission" date="2022-10" db="EMBL/GenBank/DDBJ databases">
        <title>Culturing micro-colonial fungi from biological soil crusts in the Mojave desert and describing Neophaeococcomyces mojavensis, and introducing the new genera and species Taxawa tesnikishii.</title>
        <authorList>
            <person name="Kurbessoian T."/>
            <person name="Stajich J.E."/>
        </authorList>
    </citation>
    <scope>NUCLEOTIDE SEQUENCE</scope>
    <source>
        <strain evidence="7">TK_41</strain>
    </source>
</reference>
<evidence type="ECO:0008006" key="9">
    <source>
        <dbReference type="Google" id="ProtNLM"/>
    </source>
</evidence>
<accession>A0AA38XII8</accession>
<dbReference type="InterPro" id="IPR012967">
    <property type="entry name" value="COMT_dimerisation"/>
</dbReference>
<dbReference type="InterPro" id="IPR016461">
    <property type="entry name" value="COMT-like"/>
</dbReference>
<dbReference type="Proteomes" id="UP001172673">
    <property type="component" value="Unassembled WGS sequence"/>
</dbReference>
<dbReference type="PROSITE" id="PS51683">
    <property type="entry name" value="SAM_OMT_II"/>
    <property type="match status" value="1"/>
</dbReference>
<dbReference type="AlphaFoldDB" id="A0AA38XII8"/>
<evidence type="ECO:0000313" key="8">
    <source>
        <dbReference type="Proteomes" id="UP001172673"/>
    </source>
</evidence>
<evidence type="ECO:0000256" key="1">
    <source>
        <dbReference type="ARBA" id="ARBA00022603"/>
    </source>
</evidence>
<dbReference type="InterPro" id="IPR036390">
    <property type="entry name" value="WH_DNA-bd_sf"/>
</dbReference>
<feature type="active site" description="Proton acceptor" evidence="4">
    <location>
        <position position="298"/>
    </location>
</feature>
<organism evidence="7 8">
    <name type="scientific">Cladophialophora chaetospira</name>
    <dbReference type="NCBI Taxonomy" id="386627"/>
    <lineage>
        <taxon>Eukaryota</taxon>
        <taxon>Fungi</taxon>
        <taxon>Dikarya</taxon>
        <taxon>Ascomycota</taxon>
        <taxon>Pezizomycotina</taxon>
        <taxon>Eurotiomycetes</taxon>
        <taxon>Chaetothyriomycetidae</taxon>
        <taxon>Chaetothyriales</taxon>
        <taxon>Herpotrichiellaceae</taxon>
        <taxon>Cladophialophora</taxon>
    </lineage>
</organism>
<dbReference type="PANTHER" id="PTHR43712:SF2">
    <property type="entry name" value="O-METHYLTRANSFERASE CICE"/>
    <property type="match status" value="1"/>
</dbReference>
<evidence type="ECO:0000256" key="4">
    <source>
        <dbReference type="PIRSR" id="PIRSR005739-1"/>
    </source>
</evidence>
<evidence type="ECO:0000256" key="3">
    <source>
        <dbReference type="ARBA" id="ARBA00022691"/>
    </source>
</evidence>
<evidence type="ECO:0000256" key="2">
    <source>
        <dbReference type="ARBA" id="ARBA00022679"/>
    </source>
</evidence>
<dbReference type="PANTHER" id="PTHR43712">
    <property type="entry name" value="PUTATIVE (AFU_ORTHOLOGUE AFUA_4G14580)-RELATED"/>
    <property type="match status" value="1"/>
</dbReference>
<evidence type="ECO:0000259" key="6">
    <source>
        <dbReference type="Pfam" id="PF08100"/>
    </source>
</evidence>
<keyword evidence="3" id="KW-0949">S-adenosyl-L-methionine</keyword>
<gene>
    <name evidence="7" type="ORF">H2200_002190</name>
</gene>
<dbReference type="EMBL" id="JAPDRK010000003">
    <property type="protein sequence ID" value="KAJ9614054.1"/>
    <property type="molecule type" value="Genomic_DNA"/>
</dbReference>
<dbReference type="InterPro" id="IPR036388">
    <property type="entry name" value="WH-like_DNA-bd_sf"/>
</dbReference>
<protein>
    <recommendedName>
        <fullName evidence="9">O-methyltransferase domain-containing protein</fullName>
    </recommendedName>
</protein>
<name>A0AA38XII8_9EURO</name>
<evidence type="ECO:0000259" key="5">
    <source>
        <dbReference type="Pfam" id="PF00891"/>
    </source>
</evidence>
<keyword evidence="8" id="KW-1185">Reference proteome</keyword>
<keyword evidence="2" id="KW-0808">Transferase</keyword>
<dbReference type="SUPFAM" id="SSF46785">
    <property type="entry name" value="Winged helix' DNA-binding domain"/>
    <property type="match status" value="1"/>
</dbReference>
<proteinExistence type="predicted"/>
<dbReference type="PIRSF" id="PIRSF005739">
    <property type="entry name" value="O-mtase"/>
    <property type="match status" value="1"/>
</dbReference>
<dbReference type="Gene3D" id="1.10.10.10">
    <property type="entry name" value="Winged helix-like DNA-binding domain superfamily/Winged helix DNA-binding domain"/>
    <property type="match status" value="1"/>
</dbReference>
<evidence type="ECO:0000313" key="7">
    <source>
        <dbReference type="EMBL" id="KAJ9614054.1"/>
    </source>
</evidence>
<dbReference type="InterPro" id="IPR001077">
    <property type="entry name" value="COMT_C"/>
</dbReference>
<dbReference type="SUPFAM" id="SSF53335">
    <property type="entry name" value="S-adenosyl-L-methionine-dependent methyltransferases"/>
    <property type="match status" value="1"/>
</dbReference>
<feature type="domain" description="O-methyltransferase dimerisation" evidence="6">
    <location>
        <begin position="47"/>
        <end position="127"/>
    </location>
</feature>
<feature type="domain" description="O-methyltransferase C-terminal" evidence="5">
    <location>
        <begin position="166"/>
        <end position="370"/>
    </location>
</feature>
<keyword evidence="1" id="KW-0489">Methyltransferase</keyword>